<comment type="similarity">
    <text evidence="2">Belongs to the NEMP family.</text>
</comment>
<keyword evidence="6 8" id="KW-0472">Membrane</keyword>
<keyword evidence="3 8" id="KW-0812">Transmembrane</keyword>
<evidence type="ECO:0000256" key="6">
    <source>
        <dbReference type="ARBA" id="ARBA00023136"/>
    </source>
</evidence>
<dbReference type="Pfam" id="PF10225">
    <property type="entry name" value="NEMP"/>
    <property type="match status" value="1"/>
</dbReference>
<comment type="subcellular location">
    <subcellularLocation>
        <location evidence="1">Nucleus inner membrane</location>
        <topology evidence="1">Multi-pass membrane protein</topology>
        <orientation evidence="1">Nucleoplasmic side</orientation>
    </subcellularLocation>
</comment>
<feature type="signal peptide" evidence="9">
    <location>
        <begin position="1"/>
        <end position="20"/>
    </location>
</feature>
<evidence type="ECO:0000256" key="7">
    <source>
        <dbReference type="ARBA" id="ARBA00023242"/>
    </source>
</evidence>
<keyword evidence="5 8" id="KW-1133">Transmembrane helix</keyword>
<dbReference type="InterPro" id="IPR019358">
    <property type="entry name" value="NEMP_fam"/>
</dbReference>
<evidence type="ECO:0000256" key="8">
    <source>
        <dbReference type="SAM" id="Phobius"/>
    </source>
</evidence>
<dbReference type="PANTHER" id="PTHR13598:SF1">
    <property type="entry name" value="AT07567P-RELATED"/>
    <property type="match status" value="1"/>
</dbReference>
<evidence type="ECO:0000256" key="4">
    <source>
        <dbReference type="ARBA" id="ARBA00022729"/>
    </source>
</evidence>
<organism evidence="10">
    <name type="scientific">Cuerna arida</name>
    <dbReference type="NCBI Taxonomy" id="1464854"/>
    <lineage>
        <taxon>Eukaryota</taxon>
        <taxon>Metazoa</taxon>
        <taxon>Ecdysozoa</taxon>
        <taxon>Arthropoda</taxon>
        <taxon>Hexapoda</taxon>
        <taxon>Insecta</taxon>
        <taxon>Pterygota</taxon>
        <taxon>Neoptera</taxon>
        <taxon>Paraneoptera</taxon>
        <taxon>Hemiptera</taxon>
        <taxon>Auchenorrhyncha</taxon>
        <taxon>Membracoidea</taxon>
        <taxon>Cicadellidae</taxon>
        <taxon>Cicadellinae</taxon>
        <taxon>Proconiini</taxon>
        <taxon>Cuerna</taxon>
    </lineage>
</organism>
<keyword evidence="4 9" id="KW-0732">Signal</keyword>
<sequence length="381" mass="43906">MSSAAAVLFLLLYSFVGCDPQSVQDIGPTTEFQLLQEDEVYYCCASDVSRDLPAVYCYKGFPKEIFHTWRAVSVSIDLPAEQYDLYEGVDSREVMGRFEARSSSWHWNTFWNSEQKSYISLDPFNSTCFGIKTLNDYTIKLEAVQVNYLRLAIFSLGLSLFFLSPLLASSSIFYYFTGTCVGTTLSILVFIYLFLKLLPLKRSVIYGMVVGGSSLTFFFFKAFSIQVVAILVSNHQYVFAYLSLSAIISFIVCYRIGPMTDPRSRNLVKWFLQLIALTVIFYSSHLREFTVAVDMLLLCEAFLHDTKCARWLQNVLFGDPNTQVVIKKDNRRTQEYTEYQKCIQWQEFCQKMIAGERQYVLIDERVKPITNMWDDDDSDSD</sequence>
<feature type="transmembrane region" description="Helical" evidence="8">
    <location>
        <begin position="172"/>
        <end position="195"/>
    </location>
</feature>
<gene>
    <name evidence="10" type="ORF">g.24345</name>
</gene>
<evidence type="ECO:0000313" key="10">
    <source>
        <dbReference type="EMBL" id="JAS45668.1"/>
    </source>
</evidence>
<reference evidence="10" key="1">
    <citation type="submission" date="2015-11" db="EMBL/GenBank/DDBJ databases">
        <title>De novo transcriptome assembly of four potential Pierce s Disease insect vectors from Arizona vineyards.</title>
        <authorList>
            <person name="Tassone E.E."/>
        </authorList>
    </citation>
    <scope>NUCLEOTIDE SEQUENCE</scope>
</reference>
<keyword evidence="7" id="KW-0539">Nucleus</keyword>
<accession>A0A1B6F628</accession>
<dbReference type="AlphaFoldDB" id="A0A1B6F628"/>
<evidence type="ECO:0000256" key="2">
    <source>
        <dbReference type="ARBA" id="ARBA00005748"/>
    </source>
</evidence>
<dbReference type="PANTHER" id="PTHR13598">
    <property type="entry name" value="AT07567P-RELATED"/>
    <property type="match status" value="1"/>
</dbReference>
<evidence type="ECO:0000256" key="9">
    <source>
        <dbReference type="SAM" id="SignalP"/>
    </source>
</evidence>
<protein>
    <recommendedName>
        <fullName evidence="11">DUF4203 domain-containing protein</fullName>
    </recommendedName>
</protein>
<feature type="transmembrane region" description="Helical" evidence="8">
    <location>
        <begin position="238"/>
        <end position="256"/>
    </location>
</feature>
<name>A0A1B6F628_9HEMI</name>
<evidence type="ECO:0000256" key="1">
    <source>
        <dbReference type="ARBA" id="ARBA00004575"/>
    </source>
</evidence>
<dbReference type="GO" id="GO:0005637">
    <property type="term" value="C:nuclear inner membrane"/>
    <property type="evidence" value="ECO:0007669"/>
    <property type="project" value="UniProtKB-SubCell"/>
</dbReference>
<evidence type="ECO:0008006" key="11">
    <source>
        <dbReference type="Google" id="ProtNLM"/>
    </source>
</evidence>
<feature type="transmembrane region" description="Helical" evidence="8">
    <location>
        <begin position="204"/>
        <end position="232"/>
    </location>
</feature>
<evidence type="ECO:0000256" key="3">
    <source>
        <dbReference type="ARBA" id="ARBA00022692"/>
    </source>
</evidence>
<feature type="transmembrane region" description="Helical" evidence="8">
    <location>
        <begin position="268"/>
        <end position="286"/>
    </location>
</feature>
<feature type="chain" id="PRO_5008582625" description="DUF4203 domain-containing protein" evidence="9">
    <location>
        <begin position="21"/>
        <end position="381"/>
    </location>
</feature>
<proteinExistence type="inferred from homology"/>
<dbReference type="EMBL" id="GECZ01024101">
    <property type="protein sequence ID" value="JAS45668.1"/>
    <property type="molecule type" value="Transcribed_RNA"/>
</dbReference>
<evidence type="ECO:0000256" key="5">
    <source>
        <dbReference type="ARBA" id="ARBA00022989"/>
    </source>
</evidence>